<keyword evidence="3" id="KW-1185">Reference proteome</keyword>
<dbReference type="InterPro" id="IPR025484">
    <property type="entry name" value="DUF4376"/>
</dbReference>
<gene>
    <name evidence="2" type="ORF">GGQ73_003168</name>
</gene>
<dbReference type="Pfam" id="PF14301">
    <property type="entry name" value="DUF4376"/>
    <property type="match status" value="1"/>
</dbReference>
<evidence type="ECO:0000313" key="3">
    <source>
        <dbReference type="Proteomes" id="UP000565286"/>
    </source>
</evidence>
<dbReference type="AlphaFoldDB" id="A0A7W6C7K0"/>
<dbReference type="EMBL" id="JACIDV010000009">
    <property type="protein sequence ID" value="MBB3947202.1"/>
    <property type="molecule type" value="Genomic_DNA"/>
</dbReference>
<sequence length="187" mass="20093">MLYARIQDGAVVEVIELPDNVTLADAFHPDIAVLFLQCPDDVSVDWLFKDGEWFPPHEDAIDLDQLKADRVAALTRDCAAAIVGGYVSEALGTLHTYPSGVTDQINMMGSVTGSLLPDLAAGWETPFWCANKAGAWGWRMHNASQIQRAGSDGKAHVVTCQTTLATLNAQVEAAKTVAAVNAIDWPT</sequence>
<name>A0A7W6C7K0_9HYPH</name>
<dbReference type="Proteomes" id="UP000565286">
    <property type="component" value="Unassembled WGS sequence"/>
</dbReference>
<feature type="domain" description="DUF4376" evidence="1">
    <location>
        <begin position="65"/>
        <end position="182"/>
    </location>
</feature>
<protein>
    <recommendedName>
        <fullName evidence="1">DUF4376 domain-containing protein</fullName>
    </recommendedName>
</protein>
<comment type="caution">
    <text evidence="2">The sequence shown here is derived from an EMBL/GenBank/DDBJ whole genome shotgun (WGS) entry which is preliminary data.</text>
</comment>
<reference evidence="2 3" key="1">
    <citation type="submission" date="2020-08" db="EMBL/GenBank/DDBJ databases">
        <title>Genomic Encyclopedia of Type Strains, Phase IV (KMG-IV): sequencing the most valuable type-strain genomes for metagenomic binning, comparative biology and taxonomic classification.</title>
        <authorList>
            <person name="Goeker M."/>
        </authorList>
    </citation>
    <scope>NUCLEOTIDE SEQUENCE [LARGE SCALE GENOMIC DNA]</scope>
    <source>
        <strain evidence="2 3">DSM 26438</strain>
    </source>
</reference>
<evidence type="ECO:0000313" key="2">
    <source>
        <dbReference type="EMBL" id="MBB3947202.1"/>
    </source>
</evidence>
<accession>A0A7W6C7K0</accession>
<evidence type="ECO:0000259" key="1">
    <source>
        <dbReference type="Pfam" id="PF14301"/>
    </source>
</evidence>
<dbReference type="RefSeq" id="WP_183897061.1">
    <property type="nucleotide sequence ID" value="NZ_JACIDV010000009.1"/>
</dbReference>
<proteinExistence type="predicted"/>
<organism evidence="2 3">
    <name type="scientific">Rhizobium skierniewicense</name>
    <dbReference type="NCBI Taxonomy" id="984260"/>
    <lineage>
        <taxon>Bacteria</taxon>
        <taxon>Pseudomonadati</taxon>
        <taxon>Pseudomonadota</taxon>
        <taxon>Alphaproteobacteria</taxon>
        <taxon>Hyphomicrobiales</taxon>
        <taxon>Rhizobiaceae</taxon>
        <taxon>Rhizobium/Agrobacterium group</taxon>
        <taxon>Rhizobium</taxon>
    </lineage>
</organism>